<evidence type="ECO:0000313" key="3">
    <source>
        <dbReference type="Proteomes" id="UP000247702"/>
    </source>
</evidence>
<dbReference type="Gene3D" id="3.80.10.10">
    <property type="entry name" value="Ribonuclease Inhibitor"/>
    <property type="match status" value="1"/>
</dbReference>
<dbReference type="EMBL" id="BLAL01000242">
    <property type="protein sequence ID" value="GES95540.1"/>
    <property type="molecule type" value="Genomic_DNA"/>
</dbReference>
<proteinExistence type="predicted"/>
<dbReference type="OrthoDB" id="2342687at2759"/>
<name>A0A2Z6SBC6_9GLOM</name>
<dbReference type="CDD" id="cd09917">
    <property type="entry name" value="F-box_SF"/>
    <property type="match status" value="1"/>
</dbReference>
<gene>
    <name evidence="2" type="ORF">RCL2_002220200</name>
    <name evidence="1" type="ORF">RclHR1_08230006</name>
</gene>
<organism evidence="1 3">
    <name type="scientific">Rhizophagus clarus</name>
    <dbReference type="NCBI Taxonomy" id="94130"/>
    <lineage>
        <taxon>Eukaryota</taxon>
        <taxon>Fungi</taxon>
        <taxon>Fungi incertae sedis</taxon>
        <taxon>Mucoromycota</taxon>
        <taxon>Glomeromycotina</taxon>
        <taxon>Glomeromycetes</taxon>
        <taxon>Glomerales</taxon>
        <taxon>Glomeraceae</taxon>
        <taxon>Rhizophagus</taxon>
    </lineage>
</organism>
<comment type="caution">
    <text evidence="1">The sequence shown here is derived from an EMBL/GenBank/DDBJ whole genome shotgun (WGS) entry which is preliminary data.</text>
</comment>
<dbReference type="InterPro" id="IPR032675">
    <property type="entry name" value="LRR_dom_sf"/>
</dbReference>
<dbReference type="Proteomes" id="UP000247702">
    <property type="component" value="Unassembled WGS sequence"/>
</dbReference>
<keyword evidence="3" id="KW-1185">Reference proteome</keyword>
<dbReference type="EMBL" id="BEXD01004230">
    <property type="protein sequence ID" value="GBC08575.1"/>
    <property type="molecule type" value="Genomic_DNA"/>
</dbReference>
<dbReference type="Proteomes" id="UP000615446">
    <property type="component" value="Unassembled WGS sequence"/>
</dbReference>
<evidence type="ECO:0000313" key="2">
    <source>
        <dbReference type="EMBL" id="GES95540.1"/>
    </source>
</evidence>
<dbReference type="AlphaFoldDB" id="A0A2Z6SBC6"/>
<evidence type="ECO:0000313" key="1">
    <source>
        <dbReference type="EMBL" id="GBC08575.1"/>
    </source>
</evidence>
<protein>
    <submittedName>
        <fullName evidence="1">Uncharacterized protein</fullName>
    </submittedName>
</protein>
<sequence length="540" mass="63157">MTASFLLSECLERIFLYLVDGSGDTLGSLSAKSLYSCALVSRHWCRISTPFLYAYPFHYVIYSDSHISKIFQLIRTLLNCIPKSDIELIINSKHSHIHKLFFRSNKKSPSLSPYSSTFNYITFIRGLIFNETLLDSFKLYHYRKIWLPPYIPKNNTTQRRFTKISIPIMNYLLKFLCKNCNNLQILEFLFTLQDNDFFNSIIDLLTFKDRNGRSKLSNLKKLNYISKYEDQKDLYLALSNDICNLSLLRNEGINSIEKANSISKFISLQKKLRYVILSERYHCIRNSLHNNYNIVLNSLSTQCESLQKLDFTNLSFGRISEEALNSLCSLKNIRELKLYECKELDDHLIPWAVSLTKLEIFKLILDDYTNFSKDFLIKIIQSSSDTLIKLIINYGRLSDQDCQLFKQISICSHSLIYLELPKIFPNELISIFKSCDQLNYLSVILSDYGDCSLRKKDFKNFGKFIPKKLEEIQFKVMNNVIFNSDDLKLFFEECVNNGSELKRLEISGKLDRMDISQDYYDVAREFGVQFAKRRSMSLLV</sequence>
<reference evidence="1 3" key="1">
    <citation type="submission" date="2017-11" db="EMBL/GenBank/DDBJ databases">
        <title>The genome of Rhizophagus clarus HR1 reveals common genetic basis of auxotrophy among arbuscular mycorrhizal fungi.</title>
        <authorList>
            <person name="Kobayashi Y."/>
        </authorList>
    </citation>
    <scope>NUCLEOTIDE SEQUENCE [LARGE SCALE GENOMIC DNA]</scope>
    <source>
        <strain evidence="1 3">HR1</strain>
    </source>
</reference>
<reference evidence="2" key="2">
    <citation type="submission" date="2019-10" db="EMBL/GenBank/DDBJ databases">
        <title>Conservation and host-specific expression of non-tandemly repeated heterogenous ribosome RNA gene in arbuscular mycorrhizal fungi.</title>
        <authorList>
            <person name="Maeda T."/>
            <person name="Kobayashi Y."/>
            <person name="Nakagawa T."/>
            <person name="Ezawa T."/>
            <person name="Yamaguchi K."/>
            <person name="Bino T."/>
            <person name="Nishimoto Y."/>
            <person name="Shigenobu S."/>
            <person name="Kawaguchi M."/>
        </authorList>
    </citation>
    <scope>NUCLEOTIDE SEQUENCE</scope>
    <source>
        <strain evidence="2">HR1</strain>
    </source>
</reference>
<accession>A0A2Z6SBC6</accession>